<dbReference type="UniPathway" id="UPA00094"/>
<keyword evidence="2 3" id="KW-0092">Biotin</keyword>
<organism evidence="5 6">
    <name type="scientific">Prauserella sediminis</name>
    <dbReference type="NCBI Taxonomy" id="577680"/>
    <lineage>
        <taxon>Bacteria</taxon>
        <taxon>Bacillati</taxon>
        <taxon>Actinomycetota</taxon>
        <taxon>Actinomycetes</taxon>
        <taxon>Pseudonocardiales</taxon>
        <taxon>Pseudonocardiaceae</taxon>
        <taxon>Prauserella</taxon>
        <taxon>Prauserella salsuginis group</taxon>
    </lineage>
</organism>
<feature type="domain" description="Lipoyl-binding" evidence="4">
    <location>
        <begin position="1"/>
        <end position="79"/>
    </location>
</feature>
<dbReference type="GO" id="GO:0003989">
    <property type="term" value="F:acetyl-CoA carboxylase activity"/>
    <property type="evidence" value="ECO:0007669"/>
    <property type="project" value="InterPro"/>
</dbReference>
<dbReference type="AlphaFoldDB" id="A0A839XTX9"/>
<dbReference type="GO" id="GO:0006633">
    <property type="term" value="P:fatty acid biosynthetic process"/>
    <property type="evidence" value="ECO:0007669"/>
    <property type="project" value="UniProtKB-UniPathway"/>
</dbReference>
<dbReference type="InterPro" id="IPR001249">
    <property type="entry name" value="AcCoA_biotinCC"/>
</dbReference>
<dbReference type="EMBL" id="JACIBS010000001">
    <property type="protein sequence ID" value="MBB3664488.1"/>
    <property type="molecule type" value="Genomic_DNA"/>
</dbReference>
<dbReference type="NCBIfam" id="NF005457">
    <property type="entry name" value="PRK07051.1"/>
    <property type="match status" value="1"/>
</dbReference>
<dbReference type="RefSeq" id="WP_183784216.1">
    <property type="nucleotide sequence ID" value="NZ_JACIBS010000001.1"/>
</dbReference>
<dbReference type="InterPro" id="IPR011053">
    <property type="entry name" value="Single_hybrid_motif"/>
</dbReference>
<dbReference type="Proteomes" id="UP000564573">
    <property type="component" value="Unassembled WGS sequence"/>
</dbReference>
<evidence type="ECO:0000256" key="2">
    <source>
        <dbReference type="ARBA" id="ARBA00023267"/>
    </source>
</evidence>
<dbReference type="GO" id="GO:0009317">
    <property type="term" value="C:acetyl-CoA carboxylase complex"/>
    <property type="evidence" value="ECO:0007669"/>
    <property type="project" value="InterPro"/>
</dbReference>
<keyword evidence="3" id="KW-0276">Fatty acid metabolism</keyword>
<comment type="pathway">
    <text evidence="3">Lipid metabolism; fatty acid biosynthesis.</text>
</comment>
<evidence type="ECO:0000313" key="6">
    <source>
        <dbReference type="Proteomes" id="UP000564573"/>
    </source>
</evidence>
<evidence type="ECO:0000313" key="5">
    <source>
        <dbReference type="EMBL" id="MBB3664488.1"/>
    </source>
</evidence>
<evidence type="ECO:0000256" key="1">
    <source>
        <dbReference type="ARBA" id="ARBA00017562"/>
    </source>
</evidence>
<proteinExistence type="predicted"/>
<dbReference type="CDD" id="cd06850">
    <property type="entry name" value="biotinyl_domain"/>
    <property type="match status" value="1"/>
</dbReference>
<keyword evidence="3" id="KW-0444">Lipid biosynthesis</keyword>
<dbReference type="PROSITE" id="PS50968">
    <property type="entry name" value="BIOTINYL_LIPOYL"/>
    <property type="match status" value="1"/>
</dbReference>
<dbReference type="PANTHER" id="PTHR45266:SF3">
    <property type="entry name" value="OXALOACETATE DECARBOXYLASE ALPHA CHAIN"/>
    <property type="match status" value="1"/>
</dbReference>
<dbReference type="Gene3D" id="2.40.50.100">
    <property type="match status" value="1"/>
</dbReference>
<dbReference type="PRINTS" id="PR01071">
    <property type="entry name" value="ACOABIOTINCC"/>
</dbReference>
<keyword evidence="3" id="KW-0443">Lipid metabolism</keyword>
<evidence type="ECO:0000256" key="3">
    <source>
        <dbReference type="RuleBase" id="RU364072"/>
    </source>
</evidence>
<sequence length="82" mass="8627">MSLHEVQSPIPGVFYRSPEPTIPAYVEVGQMVAEADTIGLVEVMKSFHPITAGVAGKVVEIGAENESVVNAGEVLMSIEVSS</sequence>
<comment type="caution">
    <text evidence="5">The sequence shown here is derived from an EMBL/GenBank/DDBJ whole genome shotgun (WGS) entry which is preliminary data.</text>
</comment>
<comment type="function">
    <text evidence="3">This protein is a component of the acetyl coenzyme A carboxylase complex; first, biotin carboxylase catalyzes the carboxylation of the carrier protein and then the transcarboxylase transfers the carboxyl group to form malonyl-CoA.</text>
</comment>
<dbReference type="InterPro" id="IPR050709">
    <property type="entry name" value="Biotin_Carboxyl_Carrier/Decarb"/>
</dbReference>
<dbReference type="InterPro" id="IPR000089">
    <property type="entry name" value="Biotin_lipoyl"/>
</dbReference>
<gene>
    <name evidence="5" type="ORF">FB384_003392</name>
</gene>
<evidence type="ECO:0000259" key="4">
    <source>
        <dbReference type="PROSITE" id="PS50968"/>
    </source>
</evidence>
<dbReference type="PANTHER" id="PTHR45266">
    <property type="entry name" value="OXALOACETATE DECARBOXYLASE ALPHA CHAIN"/>
    <property type="match status" value="1"/>
</dbReference>
<name>A0A839XTX9_9PSEU</name>
<dbReference type="SUPFAM" id="SSF51230">
    <property type="entry name" value="Single hybrid motif"/>
    <property type="match status" value="1"/>
</dbReference>
<dbReference type="Pfam" id="PF00364">
    <property type="entry name" value="Biotin_lipoyl"/>
    <property type="match status" value="1"/>
</dbReference>
<protein>
    <recommendedName>
        <fullName evidence="1 3">Biotin carboxyl carrier protein of acetyl-CoA carboxylase</fullName>
    </recommendedName>
</protein>
<reference evidence="5 6" key="1">
    <citation type="submission" date="2020-08" db="EMBL/GenBank/DDBJ databases">
        <title>Sequencing the genomes of 1000 actinobacteria strains.</title>
        <authorList>
            <person name="Klenk H.-P."/>
        </authorList>
    </citation>
    <scope>NUCLEOTIDE SEQUENCE [LARGE SCALE GENOMIC DNA]</scope>
    <source>
        <strain evidence="5 6">DSM 45267</strain>
    </source>
</reference>
<accession>A0A839XTX9</accession>
<keyword evidence="3" id="KW-0275">Fatty acid biosynthesis</keyword>
<keyword evidence="6" id="KW-1185">Reference proteome</keyword>